<sequence length="105" mass="11198">MKTIPIIIDAPQDDATKKPGTLGPSRSASKKQSKVRQMDVSKLRQSLSDLSEGISEICSDIKKVGEFKLKQVEVLVEVTAEGGLALVGLAKVGTKGAINLTFTEE</sequence>
<dbReference type="Proteomes" id="UP000189670">
    <property type="component" value="Unassembled WGS sequence"/>
</dbReference>
<organism evidence="3 4">
    <name type="scientific">Candidatus Magnetoglobus multicellularis str. Araruama</name>
    <dbReference type="NCBI Taxonomy" id="890399"/>
    <lineage>
        <taxon>Bacteria</taxon>
        <taxon>Pseudomonadati</taxon>
        <taxon>Thermodesulfobacteriota</taxon>
        <taxon>Desulfobacteria</taxon>
        <taxon>Desulfobacterales</taxon>
        <taxon>Desulfobacteraceae</taxon>
        <taxon>Candidatus Magnetoglobus</taxon>
    </lineage>
</organism>
<accession>A0A1V1NU21</accession>
<evidence type="ECO:0000259" key="2">
    <source>
        <dbReference type="Pfam" id="PF24393"/>
    </source>
</evidence>
<evidence type="ECO:0000256" key="1">
    <source>
        <dbReference type="SAM" id="MobiDB-lite"/>
    </source>
</evidence>
<dbReference type="InterPro" id="IPR056947">
    <property type="entry name" value="Pepco_dom"/>
</dbReference>
<proteinExistence type="predicted"/>
<name>A0A1V1NU21_9BACT</name>
<feature type="region of interest" description="Disordered" evidence="1">
    <location>
        <begin position="1"/>
        <end position="38"/>
    </location>
</feature>
<protein>
    <recommendedName>
        <fullName evidence="2">Pepco domain-containing protein</fullName>
    </recommendedName>
</protein>
<dbReference type="Pfam" id="PF24393">
    <property type="entry name" value="Pepco"/>
    <property type="match status" value="1"/>
</dbReference>
<feature type="compositionally biased region" description="Low complexity" evidence="1">
    <location>
        <begin position="1"/>
        <end position="10"/>
    </location>
</feature>
<evidence type="ECO:0000313" key="4">
    <source>
        <dbReference type="Proteomes" id="UP000189670"/>
    </source>
</evidence>
<dbReference type="EMBL" id="ATBP01002321">
    <property type="protein sequence ID" value="ETR65986.1"/>
    <property type="molecule type" value="Genomic_DNA"/>
</dbReference>
<gene>
    <name evidence="3" type="ORF">OMM_13410</name>
</gene>
<comment type="caution">
    <text evidence="3">The sequence shown here is derived from an EMBL/GenBank/DDBJ whole genome shotgun (WGS) entry which is preliminary data.</text>
</comment>
<reference evidence="4" key="1">
    <citation type="submission" date="2012-11" db="EMBL/GenBank/DDBJ databases">
        <authorList>
            <person name="Lucero-Rivera Y.E."/>
            <person name="Tovar-Ramirez D."/>
        </authorList>
    </citation>
    <scope>NUCLEOTIDE SEQUENCE [LARGE SCALE GENOMIC DNA]</scope>
    <source>
        <strain evidence="4">Araruama</strain>
    </source>
</reference>
<evidence type="ECO:0000313" key="3">
    <source>
        <dbReference type="EMBL" id="ETR65986.1"/>
    </source>
</evidence>
<feature type="domain" description="Pepco" evidence="2">
    <location>
        <begin position="13"/>
        <end position="103"/>
    </location>
</feature>
<dbReference type="AlphaFoldDB" id="A0A1V1NU21"/>